<evidence type="ECO:0000313" key="1">
    <source>
        <dbReference type="EMBL" id="OIO13335.1"/>
    </source>
</evidence>
<evidence type="ECO:0000313" key="2">
    <source>
        <dbReference type="Proteomes" id="UP000183120"/>
    </source>
</evidence>
<evidence type="ECO:0008006" key="3">
    <source>
        <dbReference type="Google" id="ProtNLM"/>
    </source>
</evidence>
<sequence>MSKDGRIWLSHTGIENLNRCPRCFFLQYKKNIRHPEGIVSRLANRFDSVLKTYFDQYRTSGKLPELVLGKLEGQLQNPFQEKYYARINDNYGFWGKLDECLVNEKGEFIPVDFKTASSDPREKEVLSAYQAQIDDYIFLLNKDGKKTAGFGYLIFVFPDNGNNLHNGFPMIIHIVKLEGNPDKTTERINNAITVLESSSIPEPLPTCPFCSWLDRINLEIKNPFLMETISVKSRHRNKKKTDNNIQTSII</sequence>
<dbReference type="AlphaFoldDB" id="A0A1J4TTB6"/>
<dbReference type="Gene3D" id="3.90.320.10">
    <property type="match status" value="1"/>
</dbReference>
<gene>
    <name evidence="1" type="ORF">AUJ73_03885</name>
</gene>
<accession>A0A1J4TTB6</accession>
<dbReference type="Proteomes" id="UP000183120">
    <property type="component" value="Unassembled WGS sequence"/>
</dbReference>
<organism evidence="1 2">
    <name type="scientific">Candidatus Gottesmanbacteria bacterium CG1_02_37_22</name>
    <dbReference type="NCBI Taxonomy" id="1805209"/>
    <lineage>
        <taxon>Bacteria</taxon>
        <taxon>Candidatus Gottesmaniibacteriota</taxon>
    </lineage>
</organism>
<dbReference type="InterPro" id="IPR011604">
    <property type="entry name" value="PDDEXK-like_dom_sf"/>
</dbReference>
<reference evidence="1 2" key="1">
    <citation type="journal article" date="2016" name="Environ. Microbiol.">
        <title>Genomic resolution of a cold subsurface aquifer community provides metabolic insights for novel microbes adapted to high CO concentrations.</title>
        <authorList>
            <person name="Probst A.J."/>
            <person name="Castelle C.J."/>
            <person name="Singh A."/>
            <person name="Brown C.T."/>
            <person name="Anantharaman K."/>
            <person name="Sharon I."/>
            <person name="Hug L.A."/>
            <person name="Burstein D."/>
            <person name="Emerson J.B."/>
            <person name="Thomas B.C."/>
            <person name="Banfield J.F."/>
        </authorList>
    </citation>
    <scope>NUCLEOTIDE SEQUENCE [LARGE SCALE GENOMIC DNA]</scope>
    <source>
        <strain evidence="1">CG1_02_37_22</strain>
    </source>
</reference>
<dbReference type="STRING" id="1805209.AUJ73_03885"/>
<comment type="caution">
    <text evidence="1">The sequence shown here is derived from an EMBL/GenBank/DDBJ whole genome shotgun (WGS) entry which is preliminary data.</text>
</comment>
<protein>
    <recommendedName>
        <fullName evidence="3">PD-(D/E)XK endonuclease-like domain-containing protein</fullName>
    </recommendedName>
</protein>
<name>A0A1J4TTB6_9BACT</name>
<proteinExistence type="predicted"/>
<dbReference type="EMBL" id="MNUY01000061">
    <property type="protein sequence ID" value="OIO13335.1"/>
    <property type="molecule type" value="Genomic_DNA"/>
</dbReference>